<keyword evidence="1 6" id="KW-0808">Transferase</keyword>
<dbReference type="SUPFAM" id="SSF56214">
    <property type="entry name" value="4'-phosphopantetheinyl transferase"/>
    <property type="match status" value="1"/>
</dbReference>
<evidence type="ECO:0000313" key="6">
    <source>
        <dbReference type="EMBL" id="MQS11098.1"/>
    </source>
</evidence>
<feature type="binding site" evidence="2">
    <location>
        <position position="113"/>
    </location>
    <ligand>
        <name>CoA</name>
        <dbReference type="ChEBI" id="CHEBI:57287"/>
    </ligand>
</feature>
<evidence type="ECO:0000256" key="1">
    <source>
        <dbReference type="ARBA" id="ARBA00022679"/>
    </source>
</evidence>
<dbReference type="GO" id="GO:0008897">
    <property type="term" value="F:holo-[acyl-carrier-protein] synthase activity"/>
    <property type="evidence" value="ECO:0007669"/>
    <property type="project" value="InterPro"/>
</dbReference>
<dbReference type="PRINTS" id="PR01399">
    <property type="entry name" value="ENTSNTHTASED"/>
</dbReference>
<dbReference type="GO" id="GO:0005886">
    <property type="term" value="C:plasma membrane"/>
    <property type="evidence" value="ECO:0007669"/>
    <property type="project" value="TreeGrafter"/>
</dbReference>
<feature type="binding site" evidence="2">
    <location>
        <position position="158"/>
    </location>
    <ligand>
        <name>CoA</name>
        <dbReference type="ChEBI" id="CHEBI:57287"/>
    </ligand>
</feature>
<comment type="caution">
    <text evidence="6">The sequence shown here is derived from an EMBL/GenBank/DDBJ whole genome shotgun (WGS) entry which is preliminary data.</text>
</comment>
<dbReference type="InterPro" id="IPR008278">
    <property type="entry name" value="4-PPantetheinyl_Trfase_dom"/>
</dbReference>
<name>A0A6N7KKZ2_9ACTN</name>
<dbReference type="Pfam" id="PF01648">
    <property type="entry name" value="ACPS"/>
    <property type="match status" value="1"/>
</dbReference>
<feature type="binding site" evidence="3">
    <location>
        <position position="114"/>
    </location>
    <ligand>
        <name>Mg(2+)</name>
        <dbReference type="ChEBI" id="CHEBI:18420"/>
    </ligand>
</feature>
<dbReference type="Proteomes" id="UP000450000">
    <property type="component" value="Unassembled WGS sequence"/>
</dbReference>
<dbReference type="PANTHER" id="PTHR38096">
    <property type="entry name" value="ENTEROBACTIN SYNTHASE COMPONENT D"/>
    <property type="match status" value="1"/>
</dbReference>
<proteinExistence type="predicted"/>
<feature type="binding site" evidence="3">
    <location>
        <position position="115"/>
    </location>
    <ligand>
        <name>Mg(2+)</name>
        <dbReference type="ChEBI" id="CHEBI:18420"/>
    </ligand>
</feature>
<evidence type="ECO:0000256" key="2">
    <source>
        <dbReference type="PIRSR" id="PIRSR603542-1"/>
    </source>
</evidence>
<evidence type="ECO:0000313" key="7">
    <source>
        <dbReference type="Proteomes" id="UP000450000"/>
    </source>
</evidence>
<gene>
    <name evidence="6" type="ORF">F7Q99_02055</name>
</gene>
<feature type="domain" description="4'-phosphopantetheinyl transferase" evidence="4">
    <location>
        <begin position="109"/>
        <end position="192"/>
    </location>
</feature>
<dbReference type="GO" id="GO:0009239">
    <property type="term" value="P:enterobactin biosynthetic process"/>
    <property type="evidence" value="ECO:0007669"/>
    <property type="project" value="InterPro"/>
</dbReference>
<dbReference type="GO" id="GO:0000287">
    <property type="term" value="F:magnesium ion binding"/>
    <property type="evidence" value="ECO:0007669"/>
    <property type="project" value="InterPro"/>
</dbReference>
<dbReference type="PANTHER" id="PTHR38096:SF1">
    <property type="entry name" value="ENTEROBACTIN SYNTHASE COMPONENT D"/>
    <property type="match status" value="1"/>
</dbReference>
<keyword evidence="3" id="KW-0460">Magnesium</keyword>
<dbReference type="InterPro" id="IPR003542">
    <property type="entry name" value="Enbac_synth_compD-like"/>
</dbReference>
<feature type="binding site" evidence="2">
    <location>
        <position position="47"/>
    </location>
    <ligand>
        <name>CoA</name>
        <dbReference type="ChEBI" id="CHEBI:57287"/>
    </ligand>
</feature>
<keyword evidence="3" id="KW-0479">Metal-binding</keyword>
<feature type="binding site" evidence="3">
    <location>
        <position position="113"/>
    </location>
    <ligand>
        <name>Mg(2+)</name>
        <dbReference type="ChEBI" id="CHEBI:18420"/>
    </ligand>
</feature>
<keyword evidence="7" id="KW-1185">Reference proteome</keyword>
<dbReference type="RefSeq" id="WP_326846160.1">
    <property type="nucleotide sequence ID" value="NZ_WBOF01000001.1"/>
</dbReference>
<dbReference type="GO" id="GO:0009366">
    <property type="term" value="C:enterobactin synthetase complex"/>
    <property type="evidence" value="ECO:0007669"/>
    <property type="project" value="InterPro"/>
</dbReference>
<comment type="cofactor">
    <cofactor evidence="3">
        <name>Mg(2+)</name>
        <dbReference type="ChEBI" id="CHEBI:18420"/>
    </cofactor>
</comment>
<evidence type="ECO:0000256" key="3">
    <source>
        <dbReference type="PIRSR" id="PIRSR603542-2"/>
    </source>
</evidence>
<feature type="binding site" evidence="2">
    <location>
        <position position="162"/>
    </location>
    <ligand>
        <name>CoA</name>
        <dbReference type="ChEBI" id="CHEBI:57287"/>
    </ligand>
</feature>
<dbReference type="InterPro" id="IPR037143">
    <property type="entry name" value="4-PPantetheinyl_Trfase_dom_sf"/>
</dbReference>
<dbReference type="AlphaFoldDB" id="A0A6N7KKZ2"/>
<accession>A0A6N7KKZ2</accession>
<dbReference type="Pfam" id="PF17837">
    <property type="entry name" value="4PPT_N"/>
    <property type="match status" value="1"/>
</dbReference>
<sequence length="225" mass="23963">MIGDLLPDVVATEVAYDDPPEARLEPDEEAVIARAAAKSGAKVVGKRRREFTTARHCARAALSRLGVAYRPIIPGHLGAPSWPDGVVGSLTHCDGFRAAAVAHSRDLVSVGIDAEPALPLPDDVLDVIALPGEQRRIAGLLAAAPHIPWDRILFSAKESVYKAWFPLAGKFLDFSEADLVLASDGTFSARLLVPGPRVGDRRIDGFDGRWAVRDGLLATAIAVAH</sequence>
<feature type="binding site" evidence="2">
    <location>
        <begin position="91"/>
        <end position="92"/>
    </location>
    <ligand>
        <name>CoA</name>
        <dbReference type="ChEBI" id="CHEBI:57287"/>
    </ligand>
</feature>
<protein>
    <submittedName>
        <fullName evidence="6">4'-phosphopantetheinyl transferase superfamily protein</fullName>
    </submittedName>
</protein>
<feature type="binding site" evidence="2">
    <location>
        <position position="172"/>
    </location>
    <ligand>
        <name>CoA</name>
        <dbReference type="ChEBI" id="CHEBI:57287"/>
    </ligand>
</feature>
<reference evidence="6 7" key="1">
    <citation type="submission" date="2019-09" db="EMBL/GenBank/DDBJ databases">
        <title>Genome Sequences of Streptomyces kaniharaensis ATCC 21070.</title>
        <authorList>
            <person name="Zhu W."/>
            <person name="De Crecy-Lagard V."/>
            <person name="Richards N.G."/>
        </authorList>
    </citation>
    <scope>NUCLEOTIDE SEQUENCE [LARGE SCALE GENOMIC DNA]</scope>
    <source>
        <strain evidence="6 7">SF-557</strain>
    </source>
</reference>
<dbReference type="InterPro" id="IPR041354">
    <property type="entry name" value="4PPT_N"/>
</dbReference>
<feature type="domain" description="4'-phosphopantetheinyl transferase N-terminal" evidence="5">
    <location>
        <begin position="41"/>
        <end position="102"/>
    </location>
</feature>
<evidence type="ECO:0000259" key="4">
    <source>
        <dbReference type="Pfam" id="PF01648"/>
    </source>
</evidence>
<dbReference type="EMBL" id="WBOF01000001">
    <property type="protein sequence ID" value="MQS11098.1"/>
    <property type="molecule type" value="Genomic_DNA"/>
</dbReference>
<evidence type="ECO:0000259" key="5">
    <source>
        <dbReference type="Pfam" id="PF17837"/>
    </source>
</evidence>
<feature type="binding site" evidence="2">
    <location>
        <position position="55"/>
    </location>
    <ligand>
        <name>CoA</name>
        <dbReference type="ChEBI" id="CHEBI:57287"/>
    </ligand>
</feature>
<organism evidence="6 7">
    <name type="scientific">Streptomyces kaniharaensis</name>
    <dbReference type="NCBI Taxonomy" id="212423"/>
    <lineage>
        <taxon>Bacteria</taxon>
        <taxon>Bacillati</taxon>
        <taxon>Actinomycetota</taxon>
        <taxon>Actinomycetes</taxon>
        <taxon>Kitasatosporales</taxon>
        <taxon>Streptomycetaceae</taxon>
        <taxon>Streptomyces</taxon>
    </lineage>
</organism>